<feature type="region of interest" description="Disordered" evidence="1">
    <location>
        <begin position="111"/>
        <end position="194"/>
    </location>
</feature>
<evidence type="ECO:0000313" key="2">
    <source>
        <dbReference type="EMBL" id="BDI30681.1"/>
    </source>
</evidence>
<dbReference type="KEGG" id="ccot:CCAX7_27320"/>
<proteinExistence type="predicted"/>
<evidence type="ECO:0000256" key="1">
    <source>
        <dbReference type="SAM" id="MobiDB-lite"/>
    </source>
</evidence>
<keyword evidence="3" id="KW-1185">Reference proteome</keyword>
<sequence>MAMRRSAARQRGQWSLVGMLAALAILMILAATIVPQMAAEHSKPGEAATPRERAYGSACSEYASQMNQAVQMYKADHDDRSPRSVTQLKKYGVTDDMIYAQGCSYQIDPDTGTVTDVGGGRANNAPPPSAQPQLPQGFHPDGIGLPPPGSTPAPYYAPNPAPAAAPPTNGAPAAGTVLPGGIRMPNIPTAGGGM</sequence>
<organism evidence="2 3">
    <name type="scientific">Capsulimonas corticalis</name>
    <dbReference type="NCBI Taxonomy" id="2219043"/>
    <lineage>
        <taxon>Bacteria</taxon>
        <taxon>Bacillati</taxon>
        <taxon>Armatimonadota</taxon>
        <taxon>Armatimonadia</taxon>
        <taxon>Capsulimonadales</taxon>
        <taxon>Capsulimonadaceae</taxon>
        <taxon>Capsulimonas</taxon>
    </lineage>
</organism>
<feature type="compositionally biased region" description="Pro residues" evidence="1">
    <location>
        <begin position="145"/>
        <end position="165"/>
    </location>
</feature>
<dbReference type="EMBL" id="AP025739">
    <property type="protein sequence ID" value="BDI30681.1"/>
    <property type="molecule type" value="Genomic_DNA"/>
</dbReference>
<dbReference type="Proteomes" id="UP000287394">
    <property type="component" value="Chromosome"/>
</dbReference>
<reference evidence="2 3" key="1">
    <citation type="journal article" date="2019" name="Int. J. Syst. Evol. Microbiol.">
        <title>Capsulimonas corticalis gen. nov., sp. nov., an aerobic capsulated bacterium, of a novel bacterial order, Capsulimonadales ord. nov., of the class Armatimonadia of the phylum Armatimonadetes.</title>
        <authorList>
            <person name="Li J."/>
            <person name="Kudo C."/>
            <person name="Tonouchi A."/>
        </authorList>
    </citation>
    <scope>NUCLEOTIDE SEQUENCE [LARGE SCALE GENOMIC DNA]</scope>
    <source>
        <strain evidence="2 3">AX-7</strain>
    </source>
</reference>
<dbReference type="AlphaFoldDB" id="A0A402CTM2"/>
<evidence type="ECO:0000313" key="3">
    <source>
        <dbReference type="Proteomes" id="UP000287394"/>
    </source>
</evidence>
<protein>
    <submittedName>
        <fullName evidence="2">Uncharacterized protein</fullName>
    </submittedName>
</protein>
<feature type="compositionally biased region" description="Low complexity" evidence="1">
    <location>
        <begin position="166"/>
        <end position="175"/>
    </location>
</feature>
<dbReference type="RefSeq" id="WP_119320721.1">
    <property type="nucleotide sequence ID" value="NZ_AP025739.1"/>
</dbReference>
<gene>
    <name evidence="2" type="ORF">CCAX7_27320</name>
</gene>
<accession>A0A402CTM2</accession>
<name>A0A402CTM2_9BACT</name>